<keyword evidence="14 19" id="KW-0472">Membrane</keyword>
<keyword evidence="3" id="KW-0723">Serine/threonine-protein kinase</keyword>
<reference evidence="21 22" key="1">
    <citation type="journal article" date="2016" name="Sci. Rep.">
        <title>The genome sequence of the outbreeding globe artichoke constructed de novo incorporating a phase-aware low-pass sequencing strategy of F1 progeny.</title>
        <authorList>
            <person name="Scaglione D."/>
            <person name="Reyes-Chin-Wo S."/>
            <person name="Acquadro A."/>
            <person name="Froenicke L."/>
            <person name="Portis E."/>
            <person name="Beitel C."/>
            <person name="Tirone M."/>
            <person name="Mauro R."/>
            <person name="Lo Monaco A."/>
            <person name="Mauromicale G."/>
            <person name="Faccioli P."/>
            <person name="Cattivelli L."/>
            <person name="Rieseberg L."/>
            <person name="Michelmore R."/>
            <person name="Lanteri S."/>
        </authorList>
    </citation>
    <scope>NUCLEOTIDE SEQUENCE [LARGE SCALE GENOMIC DNA]</scope>
    <source>
        <strain evidence="21">2C</strain>
    </source>
</reference>
<dbReference type="GO" id="GO:0005886">
    <property type="term" value="C:plasma membrane"/>
    <property type="evidence" value="ECO:0007669"/>
    <property type="project" value="TreeGrafter"/>
</dbReference>
<gene>
    <name evidence="21" type="ORF">Ccrd_003770</name>
</gene>
<evidence type="ECO:0000256" key="14">
    <source>
        <dbReference type="ARBA" id="ARBA00023136"/>
    </source>
</evidence>
<dbReference type="GO" id="GO:0008194">
    <property type="term" value="F:UDP-glycosyltransferase activity"/>
    <property type="evidence" value="ECO:0007669"/>
    <property type="project" value="InterPro"/>
</dbReference>
<dbReference type="InterPro" id="IPR011009">
    <property type="entry name" value="Kinase-like_dom_sf"/>
</dbReference>
<dbReference type="OMA" id="RTEWTHD"/>
<dbReference type="GO" id="GO:0004674">
    <property type="term" value="F:protein serine/threonine kinase activity"/>
    <property type="evidence" value="ECO:0007669"/>
    <property type="project" value="UniProtKB-KW"/>
</dbReference>
<evidence type="ECO:0000313" key="22">
    <source>
        <dbReference type="Proteomes" id="UP000243975"/>
    </source>
</evidence>
<dbReference type="CDD" id="cd03784">
    <property type="entry name" value="GT1_Gtf-like"/>
    <property type="match status" value="1"/>
</dbReference>
<dbReference type="PANTHER" id="PTHR48006">
    <property type="entry name" value="LEUCINE-RICH REPEAT-CONTAINING PROTEIN DDB_G0281931-RELATED"/>
    <property type="match status" value="1"/>
</dbReference>
<evidence type="ECO:0000256" key="18">
    <source>
        <dbReference type="ARBA" id="ARBA00048679"/>
    </source>
</evidence>
<protein>
    <recommendedName>
        <fullName evidence="2">non-specific serine/threonine protein kinase</fullName>
        <ecNumber evidence="2">2.7.11.1</ecNumber>
    </recommendedName>
</protein>
<dbReference type="FunFam" id="1.10.510.10:FF:000095">
    <property type="entry name" value="protein STRUBBELIG-RECEPTOR FAMILY 8"/>
    <property type="match status" value="1"/>
</dbReference>
<dbReference type="EC" id="2.7.11.1" evidence="2"/>
<keyword evidence="5" id="KW-0433">Leucine-rich repeat</keyword>
<dbReference type="InterPro" id="IPR001245">
    <property type="entry name" value="Ser-Thr/Tyr_kinase_cat_dom"/>
</dbReference>
<keyword evidence="9" id="KW-0677">Repeat</keyword>
<dbReference type="SUPFAM" id="SSF53756">
    <property type="entry name" value="UDP-Glycosyltransferase/glycogen phosphorylase"/>
    <property type="match status" value="1"/>
</dbReference>
<evidence type="ECO:0000256" key="11">
    <source>
        <dbReference type="ARBA" id="ARBA00022777"/>
    </source>
</evidence>
<dbReference type="GO" id="GO:0005524">
    <property type="term" value="F:ATP binding"/>
    <property type="evidence" value="ECO:0007669"/>
    <property type="project" value="UniProtKB-KW"/>
</dbReference>
<evidence type="ECO:0000313" key="21">
    <source>
        <dbReference type="EMBL" id="KVH94166.1"/>
    </source>
</evidence>
<evidence type="ECO:0000256" key="2">
    <source>
        <dbReference type="ARBA" id="ARBA00012513"/>
    </source>
</evidence>
<dbReference type="Proteomes" id="UP000243975">
    <property type="component" value="Unassembled WGS sequence"/>
</dbReference>
<evidence type="ECO:0000256" key="15">
    <source>
        <dbReference type="ARBA" id="ARBA00023170"/>
    </source>
</evidence>
<evidence type="ECO:0000256" key="12">
    <source>
        <dbReference type="ARBA" id="ARBA00022840"/>
    </source>
</evidence>
<dbReference type="FunFam" id="3.30.200.20:FF:000428">
    <property type="entry name" value="Inactive LRR receptor-like serine/threonine-protein kinase BIR2"/>
    <property type="match status" value="1"/>
</dbReference>
<proteinExistence type="predicted"/>
<sequence>MLICIAISNAVESDINCLRSFKDSVQDPENALSTWEFNNRTEGFICRFTGVDCWHPDESKVLNIRLQDMGLKGTFPLGLLNCTSMTGLDLSSNHLSGTLPANISDIISLVTTLDLSSNNFFGPIPMMLSNCTYLNSLILDNNHFSGQISLELGQLTRLKEFRVANNLFSGPIPTFRNATIELNYGGNLGLCGGSLGACSESKKNRMGVIVVVAIIGGTTLATFLLSMFENPVSNMRLSDLMKATNSFSKENIIGSGRTGCLYKAVLEDGSSLMIKRLQDSKHSEKGFQSEMAMLGKVKHRNLVPLFGFCVAKRERLLVYKYMANGNLHDKLLPVGDDEKRLDWPSRLKIGIGAAKGFAWVHHNCNPHMLHRNISSKCIFLDADFEPRISDIGLARLMNPVDTHFNNFVNGEFGDLGYVAPEYVRTLVATPKGDVYSFGVVLLELVTGERPTHVAKAPETFKGNLAEWVTELAAESRLRDSIDESLAVEKDYENEMFQLLKVASRCVVPAHKERPSMFEVYQLLRAIGEHYHFTMDDEVLMMPSDDGGDAGQIELIVARDGKNNAVESDINCLRSFIHSVQDPENVLSTWDFTNRTEGFICRFTGVDCWHPDESKVLNIRLPDMGLKGTFPLGLQNCTSMTGLDLSSNHLSGTLPANISRIIPLVTTLDLSSNNFSGPIPMMLSNCTYLNSLILDNNHFSGQIPLELGQLTRLKEFRVANNLLSGPVPTFRNGTIQQSYGGNTGLCGGPLRDCSGSKKNRMGVIVGAAIGGATLAALLVGLGMTIFMRKVVRKRKLSMFENPVSKMRLSDLMKATNSFSKENIIGSGRTGCLYKAVLEDGSSLMIKRLQDSKHSEKEFQSEMATLGKVKHRNLVPLLGFCVAKRERLLVYKYMANGNLHDKLHPVGDDEKRLDWPSRLKIGIGAAKGFAWLHHNCNPRILHRNISSKCILLDADFEPRISDFGLARLMNPVDTHLSTFVNGEFGDLGYVAPEYASTLVATPKGDVYSFGVVLLELVTGERPTHVAKAPETFKGSLAEWVTELAAESRLRDSIDESLAVEKDYENEVFQFLKVASRCVVPAHKERPSMFEVYQLLRAIGEHYHFTTDDEVLMMPSDNGGDAGVKTTFATTLSISKILHIDINSSITFETFSDGFDDNGPDQFVSPDEHFPKLRKVGSESLSDLVQKLDGLDAIVYDGFLPWALDVAKRFGIVGAVFFTQTCAVNNIYYHVNRNLLKIPLQNSVVKVPGLPQLEDWETPSFVHKFDQFPVVSDLAVDWMGKLWRVRTIGPTLPSMHLDKRLLDDHDYGVNLFKPKCIESMNWLNDKPKRSVVYLSFGSVTQPGPEQMKEITCGLIDGGFNFLWVVKSSEEDKLPNEFLDGRSKKGLVVTWCPQLQFRYLVRQNATANSHGHSIKHLESMLLLTDYYDQSCTI</sequence>
<keyword evidence="7 19" id="KW-0812">Transmembrane</keyword>
<dbReference type="InterPro" id="IPR013210">
    <property type="entry name" value="LRR_N_plant-typ"/>
</dbReference>
<dbReference type="CDD" id="cd14066">
    <property type="entry name" value="STKc_IRAK"/>
    <property type="match status" value="2"/>
</dbReference>
<organism evidence="21 22">
    <name type="scientific">Cynara cardunculus var. scolymus</name>
    <name type="common">Globe artichoke</name>
    <name type="synonym">Cynara scolymus</name>
    <dbReference type="NCBI Taxonomy" id="59895"/>
    <lineage>
        <taxon>Eukaryota</taxon>
        <taxon>Viridiplantae</taxon>
        <taxon>Streptophyta</taxon>
        <taxon>Embryophyta</taxon>
        <taxon>Tracheophyta</taxon>
        <taxon>Spermatophyta</taxon>
        <taxon>Magnoliopsida</taxon>
        <taxon>eudicotyledons</taxon>
        <taxon>Gunneridae</taxon>
        <taxon>Pentapetalae</taxon>
        <taxon>asterids</taxon>
        <taxon>campanulids</taxon>
        <taxon>Asterales</taxon>
        <taxon>Asteraceae</taxon>
        <taxon>Carduoideae</taxon>
        <taxon>Cardueae</taxon>
        <taxon>Carduinae</taxon>
        <taxon>Cynara</taxon>
    </lineage>
</organism>
<dbReference type="FunFam" id="3.30.200.20:FF:000309">
    <property type="entry name" value="Leucine-rich repeat receptor protein kinase MSP1"/>
    <property type="match status" value="1"/>
</dbReference>
<evidence type="ECO:0000256" key="6">
    <source>
        <dbReference type="ARBA" id="ARBA00022679"/>
    </source>
</evidence>
<dbReference type="Pfam" id="PF00560">
    <property type="entry name" value="LRR_1"/>
    <property type="match status" value="4"/>
</dbReference>
<evidence type="ECO:0000256" key="7">
    <source>
        <dbReference type="ARBA" id="ARBA00022692"/>
    </source>
</evidence>
<dbReference type="PANTHER" id="PTHR48006:SF88">
    <property type="entry name" value="LRR RECEPTOR-LIKE KINASE FAMILY PROTEIN"/>
    <property type="match status" value="1"/>
</dbReference>
<dbReference type="Gramene" id="KVH94166">
    <property type="protein sequence ID" value="KVH94166"/>
    <property type="gene ID" value="Ccrd_003770"/>
</dbReference>
<dbReference type="STRING" id="59895.A0A124SCM0"/>
<keyword evidence="12" id="KW-0067">ATP-binding</keyword>
<feature type="transmembrane region" description="Helical" evidence="19">
    <location>
        <begin position="208"/>
        <end position="228"/>
    </location>
</feature>
<evidence type="ECO:0000256" key="4">
    <source>
        <dbReference type="ARBA" id="ARBA00022553"/>
    </source>
</evidence>
<feature type="domain" description="Protein kinase" evidence="20">
    <location>
        <begin position="247"/>
        <end position="532"/>
    </location>
</feature>
<evidence type="ECO:0000256" key="8">
    <source>
        <dbReference type="ARBA" id="ARBA00022729"/>
    </source>
</evidence>
<feature type="domain" description="Protein kinase" evidence="20">
    <location>
        <begin position="817"/>
        <end position="1102"/>
    </location>
</feature>
<dbReference type="Pfam" id="PF08263">
    <property type="entry name" value="LRRNT_2"/>
    <property type="match status" value="2"/>
</dbReference>
<evidence type="ECO:0000256" key="13">
    <source>
        <dbReference type="ARBA" id="ARBA00022989"/>
    </source>
</evidence>
<dbReference type="FunFam" id="3.80.10.10:FF:000400">
    <property type="entry name" value="Nuclear pore complex protein NUP107"/>
    <property type="match status" value="2"/>
</dbReference>
<dbReference type="InterPro" id="IPR032675">
    <property type="entry name" value="LRR_dom_sf"/>
</dbReference>
<evidence type="ECO:0000256" key="10">
    <source>
        <dbReference type="ARBA" id="ARBA00022741"/>
    </source>
</evidence>
<dbReference type="PROSITE" id="PS50011">
    <property type="entry name" value="PROTEIN_KINASE_DOM"/>
    <property type="match status" value="2"/>
</dbReference>
<dbReference type="Pfam" id="PF07714">
    <property type="entry name" value="PK_Tyr_Ser-Thr"/>
    <property type="match status" value="2"/>
</dbReference>
<comment type="catalytic activity">
    <reaction evidence="17">
        <text>L-threonyl-[protein] + ATP = O-phospho-L-threonyl-[protein] + ADP + H(+)</text>
        <dbReference type="Rhea" id="RHEA:46608"/>
        <dbReference type="Rhea" id="RHEA-COMP:11060"/>
        <dbReference type="Rhea" id="RHEA-COMP:11605"/>
        <dbReference type="ChEBI" id="CHEBI:15378"/>
        <dbReference type="ChEBI" id="CHEBI:30013"/>
        <dbReference type="ChEBI" id="CHEBI:30616"/>
        <dbReference type="ChEBI" id="CHEBI:61977"/>
        <dbReference type="ChEBI" id="CHEBI:456216"/>
        <dbReference type="EC" id="2.7.11.1"/>
    </reaction>
</comment>
<evidence type="ECO:0000256" key="3">
    <source>
        <dbReference type="ARBA" id="ARBA00022527"/>
    </source>
</evidence>
<comment type="subcellular location">
    <subcellularLocation>
        <location evidence="1">Membrane</location>
        <topology evidence="1">Single-pass type I membrane protein</topology>
    </subcellularLocation>
</comment>
<dbReference type="SUPFAM" id="SSF56112">
    <property type="entry name" value="Protein kinase-like (PK-like)"/>
    <property type="match status" value="2"/>
</dbReference>
<dbReference type="FunFam" id="1.10.510.10:FF:000388">
    <property type="entry name" value="Leucine-rich repeat receptor-like tyrosine-protein kinase PXC3"/>
    <property type="match status" value="1"/>
</dbReference>
<keyword evidence="6" id="KW-0808">Transferase</keyword>
<comment type="catalytic activity">
    <reaction evidence="18">
        <text>L-seryl-[protein] + ATP = O-phospho-L-seryl-[protein] + ADP + H(+)</text>
        <dbReference type="Rhea" id="RHEA:17989"/>
        <dbReference type="Rhea" id="RHEA-COMP:9863"/>
        <dbReference type="Rhea" id="RHEA-COMP:11604"/>
        <dbReference type="ChEBI" id="CHEBI:15378"/>
        <dbReference type="ChEBI" id="CHEBI:29999"/>
        <dbReference type="ChEBI" id="CHEBI:30616"/>
        <dbReference type="ChEBI" id="CHEBI:83421"/>
        <dbReference type="ChEBI" id="CHEBI:456216"/>
        <dbReference type="EC" id="2.7.11.1"/>
    </reaction>
</comment>
<dbReference type="Gene3D" id="3.30.200.20">
    <property type="entry name" value="Phosphorylase Kinase, domain 1"/>
    <property type="match status" value="2"/>
</dbReference>
<evidence type="ECO:0000256" key="17">
    <source>
        <dbReference type="ARBA" id="ARBA00047899"/>
    </source>
</evidence>
<accession>A0A124SCM0</accession>
<keyword evidence="16" id="KW-0325">Glycoprotein</keyword>
<evidence type="ECO:0000256" key="1">
    <source>
        <dbReference type="ARBA" id="ARBA00004479"/>
    </source>
</evidence>
<dbReference type="InterPro" id="IPR001611">
    <property type="entry name" value="Leu-rich_rpt"/>
</dbReference>
<dbReference type="InterPro" id="IPR002213">
    <property type="entry name" value="UDP_glucos_trans"/>
</dbReference>
<keyword evidence="15" id="KW-0675">Receptor</keyword>
<evidence type="ECO:0000259" key="20">
    <source>
        <dbReference type="PROSITE" id="PS50011"/>
    </source>
</evidence>
<dbReference type="InterPro" id="IPR051824">
    <property type="entry name" value="LRR_Rcpt-Like_S/T_Kinase"/>
</dbReference>
<dbReference type="Gene3D" id="3.40.50.2000">
    <property type="entry name" value="Glycogen Phosphorylase B"/>
    <property type="match status" value="2"/>
</dbReference>
<name>A0A124SCM0_CYNCS</name>
<keyword evidence="10" id="KW-0547">Nucleotide-binding</keyword>
<keyword evidence="11" id="KW-0418">Kinase</keyword>
<keyword evidence="8" id="KW-0732">Signal</keyword>
<evidence type="ECO:0000256" key="5">
    <source>
        <dbReference type="ARBA" id="ARBA00022614"/>
    </source>
</evidence>
<evidence type="ECO:0000256" key="16">
    <source>
        <dbReference type="ARBA" id="ARBA00023180"/>
    </source>
</evidence>
<dbReference type="InterPro" id="IPR000719">
    <property type="entry name" value="Prot_kinase_dom"/>
</dbReference>
<dbReference type="EMBL" id="LEKV01004565">
    <property type="protein sequence ID" value="KVH94166.1"/>
    <property type="molecule type" value="Genomic_DNA"/>
</dbReference>
<keyword evidence="13 19" id="KW-1133">Transmembrane helix</keyword>
<feature type="transmembrane region" description="Helical" evidence="19">
    <location>
        <begin position="760"/>
        <end position="785"/>
    </location>
</feature>
<keyword evidence="4" id="KW-0597">Phosphoprotein</keyword>
<evidence type="ECO:0000256" key="9">
    <source>
        <dbReference type="ARBA" id="ARBA00022737"/>
    </source>
</evidence>
<dbReference type="Gene3D" id="3.80.10.10">
    <property type="entry name" value="Ribonuclease Inhibitor"/>
    <property type="match status" value="2"/>
</dbReference>
<evidence type="ECO:0000256" key="19">
    <source>
        <dbReference type="SAM" id="Phobius"/>
    </source>
</evidence>
<keyword evidence="22" id="KW-1185">Reference proteome</keyword>
<dbReference type="SUPFAM" id="SSF52047">
    <property type="entry name" value="RNI-like"/>
    <property type="match status" value="1"/>
</dbReference>
<dbReference type="Gene3D" id="1.10.510.10">
    <property type="entry name" value="Transferase(Phosphotransferase) domain 1"/>
    <property type="match status" value="2"/>
</dbReference>
<comment type="caution">
    <text evidence="21">The sequence shown here is derived from an EMBL/GenBank/DDBJ whole genome shotgun (WGS) entry which is preliminary data.</text>
</comment>